<keyword evidence="5" id="KW-1185">Reference proteome</keyword>
<feature type="chain" id="PRO_5037082221" evidence="2">
    <location>
        <begin position="21"/>
        <end position="255"/>
    </location>
</feature>
<dbReference type="Gene3D" id="2.60.120.200">
    <property type="match status" value="1"/>
</dbReference>
<proteinExistence type="inferred from homology"/>
<feature type="domain" description="GH16" evidence="3">
    <location>
        <begin position="21"/>
        <end position="239"/>
    </location>
</feature>
<evidence type="ECO:0000256" key="1">
    <source>
        <dbReference type="ARBA" id="ARBA00006865"/>
    </source>
</evidence>
<protein>
    <submittedName>
        <fullName evidence="4">LamG domain-containing protein</fullName>
    </submittedName>
</protein>
<keyword evidence="2" id="KW-0732">Signal</keyword>
<evidence type="ECO:0000259" key="3">
    <source>
        <dbReference type="PROSITE" id="PS51762"/>
    </source>
</evidence>
<dbReference type="Pfam" id="PF13385">
    <property type="entry name" value="Laminin_G_3"/>
    <property type="match status" value="1"/>
</dbReference>
<organism evidence="4 5">
    <name type="scientific">Luteolibacter pohnpeiensis</name>
    <dbReference type="NCBI Taxonomy" id="454153"/>
    <lineage>
        <taxon>Bacteria</taxon>
        <taxon>Pseudomonadati</taxon>
        <taxon>Verrucomicrobiota</taxon>
        <taxon>Verrucomicrobiia</taxon>
        <taxon>Verrucomicrobiales</taxon>
        <taxon>Verrucomicrobiaceae</taxon>
        <taxon>Luteolibacter</taxon>
    </lineage>
</organism>
<accession>A0A934S1E1</accession>
<dbReference type="SUPFAM" id="SSF49899">
    <property type="entry name" value="Concanavalin A-like lectins/glucanases"/>
    <property type="match status" value="1"/>
</dbReference>
<dbReference type="EMBL" id="JAENIJ010000004">
    <property type="protein sequence ID" value="MBK1881455.1"/>
    <property type="molecule type" value="Genomic_DNA"/>
</dbReference>
<gene>
    <name evidence="4" type="ORF">JIN85_03450</name>
</gene>
<evidence type="ECO:0000313" key="5">
    <source>
        <dbReference type="Proteomes" id="UP000603141"/>
    </source>
</evidence>
<dbReference type="InterPro" id="IPR000757">
    <property type="entry name" value="Beta-glucanase-like"/>
</dbReference>
<dbReference type="InterPro" id="IPR013320">
    <property type="entry name" value="ConA-like_dom_sf"/>
</dbReference>
<dbReference type="RefSeq" id="WP_200267679.1">
    <property type="nucleotide sequence ID" value="NZ_JAENIJ010000004.1"/>
</dbReference>
<feature type="signal peptide" evidence="2">
    <location>
        <begin position="1"/>
        <end position="20"/>
    </location>
</feature>
<name>A0A934S1E1_9BACT</name>
<evidence type="ECO:0000313" key="4">
    <source>
        <dbReference type="EMBL" id="MBK1881455.1"/>
    </source>
</evidence>
<evidence type="ECO:0000256" key="2">
    <source>
        <dbReference type="SAM" id="SignalP"/>
    </source>
</evidence>
<dbReference type="PROSITE" id="PS51762">
    <property type="entry name" value="GH16_2"/>
    <property type="match status" value="1"/>
</dbReference>
<dbReference type="Proteomes" id="UP000603141">
    <property type="component" value="Unassembled WGS sequence"/>
</dbReference>
<dbReference type="GO" id="GO:0005975">
    <property type="term" value="P:carbohydrate metabolic process"/>
    <property type="evidence" value="ECO:0007669"/>
    <property type="project" value="InterPro"/>
</dbReference>
<sequence length="255" mass="27200">MKSIAIGVAAAALLALPSHAAVYAHYSFDTDYTDDSGNGRDATLVDTGTIGDSGITTTAGDYVFGGGAMNFSAERDYLDVAMATFSSGSAYTISFWAQKTEGDTGGAADWDMVIGDRGNTNFFIGLNDTTGAGFRWRSSSSAAERQAEFTVAKDYDWHLYTLVASGTTITLYVDGVLVGSDSGNSTGFQYNTIGEAYPSTNDFDFHGQIDELWVFDEALDETAVSNLYNYNSVIPEPSCLLLGAAGLVLTARRRR</sequence>
<reference evidence="4" key="1">
    <citation type="submission" date="2021-01" db="EMBL/GenBank/DDBJ databases">
        <title>Modified the classification status of verrucomicrobia.</title>
        <authorList>
            <person name="Feng X."/>
        </authorList>
    </citation>
    <scope>NUCLEOTIDE SEQUENCE</scope>
    <source>
        <strain evidence="4">KCTC 22041</strain>
    </source>
</reference>
<dbReference type="AlphaFoldDB" id="A0A934S1E1"/>
<dbReference type="GO" id="GO:0004553">
    <property type="term" value="F:hydrolase activity, hydrolyzing O-glycosyl compounds"/>
    <property type="evidence" value="ECO:0007669"/>
    <property type="project" value="InterPro"/>
</dbReference>
<comment type="similarity">
    <text evidence="1">Belongs to the glycosyl hydrolase 16 family.</text>
</comment>
<comment type="caution">
    <text evidence="4">The sequence shown here is derived from an EMBL/GenBank/DDBJ whole genome shotgun (WGS) entry which is preliminary data.</text>
</comment>